<comment type="subcellular location">
    <subcellularLocation>
        <location evidence="9">Cytoplasm</location>
    </subcellularLocation>
</comment>
<name>A0A926RWM4_9BACI</name>
<dbReference type="NCBIfam" id="NF003591">
    <property type="entry name" value="PRK05254.1-4"/>
    <property type="match status" value="1"/>
</dbReference>
<dbReference type="GO" id="GO:0097510">
    <property type="term" value="P:base-excision repair, AP site formation via deaminated base removal"/>
    <property type="evidence" value="ECO:0007669"/>
    <property type="project" value="TreeGrafter"/>
</dbReference>
<dbReference type="FunFam" id="3.40.470.10:FF:000001">
    <property type="entry name" value="Uracil-DNA glycosylase"/>
    <property type="match status" value="1"/>
</dbReference>
<dbReference type="RefSeq" id="WP_191156890.1">
    <property type="nucleotide sequence ID" value="NZ_JACXAI010000005.1"/>
</dbReference>
<keyword evidence="8 9" id="KW-0234">DNA repair</keyword>
<organism evidence="13 14">
    <name type="scientific">Metabacillus arenae</name>
    <dbReference type="NCBI Taxonomy" id="2771434"/>
    <lineage>
        <taxon>Bacteria</taxon>
        <taxon>Bacillati</taxon>
        <taxon>Bacillota</taxon>
        <taxon>Bacilli</taxon>
        <taxon>Bacillales</taxon>
        <taxon>Bacillaceae</taxon>
        <taxon>Metabacillus</taxon>
    </lineage>
</organism>
<dbReference type="InterPro" id="IPR005122">
    <property type="entry name" value="Uracil-DNA_glycosylase-like"/>
</dbReference>
<dbReference type="GO" id="GO:0005737">
    <property type="term" value="C:cytoplasm"/>
    <property type="evidence" value="ECO:0007669"/>
    <property type="project" value="UniProtKB-SubCell"/>
</dbReference>
<dbReference type="SMART" id="SM00986">
    <property type="entry name" value="UDG"/>
    <property type="match status" value="1"/>
</dbReference>
<comment type="catalytic activity">
    <reaction evidence="1 9 11">
        <text>Hydrolyzes single-stranded DNA or mismatched double-stranded DNA and polynucleotides, releasing free uracil.</text>
        <dbReference type="EC" id="3.2.2.27"/>
    </reaction>
</comment>
<protein>
    <recommendedName>
        <fullName evidence="5 9">Uracil-DNA glycosylase</fullName>
        <shortName evidence="9">UDG</shortName>
        <ecNumber evidence="4 9">3.2.2.27</ecNumber>
    </recommendedName>
</protein>
<dbReference type="NCBIfam" id="TIGR00628">
    <property type="entry name" value="ung"/>
    <property type="match status" value="1"/>
</dbReference>
<dbReference type="EMBL" id="JACXAI010000005">
    <property type="protein sequence ID" value="MBD1379730.1"/>
    <property type="molecule type" value="Genomic_DNA"/>
</dbReference>
<evidence type="ECO:0000256" key="9">
    <source>
        <dbReference type="HAMAP-Rule" id="MF_00148"/>
    </source>
</evidence>
<accession>A0A926RWM4</accession>
<dbReference type="Pfam" id="PF03167">
    <property type="entry name" value="UDG"/>
    <property type="match status" value="1"/>
</dbReference>
<dbReference type="InterPro" id="IPR018085">
    <property type="entry name" value="Ura-DNA_Glyclase_AS"/>
</dbReference>
<dbReference type="Proteomes" id="UP000626844">
    <property type="component" value="Unassembled WGS sequence"/>
</dbReference>
<proteinExistence type="inferred from homology"/>
<keyword evidence="9" id="KW-0963">Cytoplasm</keyword>
<gene>
    <name evidence="9" type="primary">ung</name>
    <name evidence="13" type="ORF">IC621_05755</name>
</gene>
<sequence length="228" mass="26147">MKKILQNDWSDVLEDQFQTEDYLQLREFLKEEYTNETVYPPANDIFNALHYTTFKGAKAVILGQDPYHGPNQAHGLSFSVQPGVNIPPSLRNIYKELKEDIGCDTPDHGSLIHWAKQGVLLLNTVLTVRKGKANSHQGKGWETFTNEVIKSLNKRDEPAVFILWGKHAQAKKEWIDIDMHYIIESPHPSPFSASRGFFGSKPFSKTNDFLRNQGKEEIDWCIPSLQYK</sequence>
<evidence type="ECO:0000259" key="12">
    <source>
        <dbReference type="SMART" id="SM00986"/>
    </source>
</evidence>
<dbReference type="EC" id="3.2.2.27" evidence="4 9"/>
<dbReference type="PROSITE" id="PS00130">
    <property type="entry name" value="U_DNA_GLYCOSYLASE"/>
    <property type="match status" value="1"/>
</dbReference>
<dbReference type="GO" id="GO:0004844">
    <property type="term" value="F:uracil DNA N-glycosylase activity"/>
    <property type="evidence" value="ECO:0007669"/>
    <property type="project" value="UniProtKB-UniRule"/>
</dbReference>
<dbReference type="NCBIfam" id="NF003589">
    <property type="entry name" value="PRK05254.1-2"/>
    <property type="match status" value="1"/>
</dbReference>
<dbReference type="SMART" id="SM00987">
    <property type="entry name" value="UreE_C"/>
    <property type="match status" value="1"/>
</dbReference>
<evidence type="ECO:0000256" key="2">
    <source>
        <dbReference type="ARBA" id="ARBA00002631"/>
    </source>
</evidence>
<evidence type="ECO:0000256" key="3">
    <source>
        <dbReference type="ARBA" id="ARBA00008184"/>
    </source>
</evidence>
<reference evidence="13" key="1">
    <citation type="submission" date="2020-09" db="EMBL/GenBank/DDBJ databases">
        <title>A novel bacterium of genus Bacillus, isolated from South China Sea.</title>
        <authorList>
            <person name="Huang H."/>
            <person name="Mo K."/>
            <person name="Hu Y."/>
        </authorList>
    </citation>
    <scope>NUCLEOTIDE SEQUENCE</scope>
    <source>
        <strain evidence="13">IB182487</strain>
    </source>
</reference>
<keyword evidence="13" id="KW-0326">Glycosidase</keyword>
<dbReference type="CDD" id="cd10027">
    <property type="entry name" value="UDG-F1-like"/>
    <property type="match status" value="1"/>
</dbReference>
<evidence type="ECO:0000256" key="8">
    <source>
        <dbReference type="ARBA" id="ARBA00023204"/>
    </source>
</evidence>
<evidence type="ECO:0000256" key="5">
    <source>
        <dbReference type="ARBA" id="ARBA00018429"/>
    </source>
</evidence>
<feature type="domain" description="Uracil-DNA glycosylase-like" evidence="12">
    <location>
        <begin position="50"/>
        <end position="210"/>
    </location>
</feature>
<dbReference type="HAMAP" id="MF_00148">
    <property type="entry name" value="UDG"/>
    <property type="match status" value="1"/>
</dbReference>
<keyword evidence="14" id="KW-1185">Reference proteome</keyword>
<evidence type="ECO:0000256" key="1">
    <source>
        <dbReference type="ARBA" id="ARBA00001400"/>
    </source>
</evidence>
<comment type="function">
    <text evidence="2 9 11">Excises uracil residues from the DNA which can arise as a result of misincorporation of dUMP residues by DNA polymerase or due to deamination of cytosine.</text>
</comment>
<keyword evidence="7 9" id="KW-0378">Hydrolase</keyword>
<comment type="similarity">
    <text evidence="3 9 11">Belongs to the uracil-DNA glycosylase (UDG) superfamily. UNG family.</text>
</comment>
<evidence type="ECO:0000256" key="7">
    <source>
        <dbReference type="ARBA" id="ARBA00022801"/>
    </source>
</evidence>
<dbReference type="AlphaFoldDB" id="A0A926RWM4"/>
<dbReference type="NCBIfam" id="NF003588">
    <property type="entry name" value="PRK05254.1-1"/>
    <property type="match status" value="1"/>
</dbReference>
<keyword evidence="6 9" id="KW-0227">DNA damage</keyword>
<evidence type="ECO:0000256" key="11">
    <source>
        <dbReference type="RuleBase" id="RU003780"/>
    </source>
</evidence>
<dbReference type="NCBIfam" id="NF003592">
    <property type="entry name" value="PRK05254.1-5"/>
    <property type="match status" value="1"/>
</dbReference>
<evidence type="ECO:0000256" key="4">
    <source>
        <dbReference type="ARBA" id="ARBA00012030"/>
    </source>
</evidence>
<dbReference type="InterPro" id="IPR036895">
    <property type="entry name" value="Uracil-DNA_glycosylase-like_sf"/>
</dbReference>
<dbReference type="PANTHER" id="PTHR11264">
    <property type="entry name" value="URACIL-DNA GLYCOSYLASE"/>
    <property type="match status" value="1"/>
</dbReference>
<dbReference type="Gene3D" id="3.40.470.10">
    <property type="entry name" value="Uracil-DNA glycosylase-like domain"/>
    <property type="match status" value="1"/>
</dbReference>
<dbReference type="InterPro" id="IPR002043">
    <property type="entry name" value="UDG_fam1"/>
</dbReference>
<dbReference type="SUPFAM" id="SSF52141">
    <property type="entry name" value="Uracil-DNA glycosylase-like"/>
    <property type="match status" value="1"/>
</dbReference>
<evidence type="ECO:0000313" key="14">
    <source>
        <dbReference type="Proteomes" id="UP000626844"/>
    </source>
</evidence>
<evidence type="ECO:0000256" key="6">
    <source>
        <dbReference type="ARBA" id="ARBA00022763"/>
    </source>
</evidence>
<evidence type="ECO:0000313" key="13">
    <source>
        <dbReference type="EMBL" id="MBD1379730.1"/>
    </source>
</evidence>
<comment type="caution">
    <text evidence="13">The sequence shown here is derived from an EMBL/GenBank/DDBJ whole genome shotgun (WGS) entry which is preliminary data.</text>
</comment>
<feature type="active site" description="Proton acceptor" evidence="9 10">
    <location>
        <position position="65"/>
    </location>
</feature>
<dbReference type="PANTHER" id="PTHR11264:SF0">
    <property type="entry name" value="URACIL-DNA GLYCOSYLASE"/>
    <property type="match status" value="1"/>
</dbReference>
<evidence type="ECO:0000256" key="10">
    <source>
        <dbReference type="PROSITE-ProRule" id="PRU10072"/>
    </source>
</evidence>